<dbReference type="InterPro" id="IPR001965">
    <property type="entry name" value="Znf_PHD"/>
</dbReference>
<dbReference type="InterPro" id="IPR019787">
    <property type="entry name" value="Znf_PHD-finger"/>
</dbReference>
<comment type="caution">
    <text evidence="7">The sequence shown here is derived from an EMBL/GenBank/DDBJ whole genome shotgun (WGS) entry which is preliminary data.</text>
</comment>
<feature type="compositionally biased region" description="Polar residues" evidence="5">
    <location>
        <begin position="667"/>
        <end position="678"/>
    </location>
</feature>
<dbReference type="PROSITE" id="PS50016">
    <property type="entry name" value="ZF_PHD_2"/>
    <property type="match status" value="1"/>
</dbReference>
<dbReference type="InterPro" id="IPR013083">
    <property type="entry name" value="Znf_RING/FYVE/PHD"/>
</dbReference>
<sequence>MASTMPPYMLPGVQVAQPPHLDGDSSLATEILPGPPSITSVQQAALKRDTKKPVSYLPPLDPNSTYSALLAVTPAASIPQIDRPRTKRMRAERGGASGRAQRATARHQNGQTAIAPIPSASNEGSSISALQAAPIDVDAAPISDDMPDTSASAPAKASTGKPSNGRGRPRKDKGKGKEVSSTSVTVKEEPKTVVLNTPEPPLPMINNNEDHCFACRSTGALIYCDGCPRAFHFWCLDPPEENVDEGNSKWYCPACTAKQFPPQKPPPGLFSPLIQHLLHANPNEYQLPEDIRTFFKDVATAPNGAYVDSSETKQPRLNRHGQLDERDQHRLRDRNGVPVLCFRCGTSALPESVAAAAPAAKRARRSSSTNVSETWRPIVSCDYCSLHWHLDCLEPPLAIMPTFTKKWMCPNHSEQVIPLKRRIPKHNAPPIDITGPNQFNNGNIEVIQPETMPNNTQAKVAVDEVLINGRRYRVPERVIVLDFWNRINGTYGIQSQISEEEDSGMSSPLTSLSSLEGDLEDIFPPFDSSHNADDLHAASLLMGFKAMSHLRPHRSPSKTNALVNGISKHSSRSKVDTSKQTDAEDISGNHHARIISRNPSLSVPKPPRAVTANGMARTITNESTVSSISSAGPSTAPAKRRRKSAVSIQPEPSARELRSRTKREDTATSITTKGSSVIRSEAAPSARRTGPAKTMSASEYLVHAGVVPPREMRPPDIIPAPRIIIKLEDTDQTSLLLSGSPPKVKRRARKTVQKEQKEKEVDPPKEKRGRKRKQRDDEVELDEPPSTSQRPQEKAPTTRRVVSNKSEVDKPESDKPKPIITRNRPPANSRAKAQAKAKAPTASSTTSTPTLKIRLPRMSTVNLSSPQRQGLNVDTPTCL</sequence>
<keyword evidence="2 4" id="KW-0863">Zinc-finger</keyword>
<dbReference type="Pfam" id="PF00628">
    <property type="entry name" value="PHD"/>
    <property type="match status" value="1"/>
</dbReference>
<feature type="compositionally biased region" description="Basic and acidic residues" evidence="5">
    <location>
        <begin position="573"/>
        <end position="582"/>
    </location>
</feature>
<evidence type="ECO:0000256" key="3">
    <source>
        <dbReference type="ARBA" id="ARBA00022833"/>
    </source>
</evidence>
<name>A0A8H7A3G1_PLEOS</name>
<dbReference type="PROSITE" id="PS01359">
    <property type="entry name" value="ZF_PHD_1"/>
    <property type="match status" value="1"/>
</dbReference>
<dbReference type="GO" id="GO:0032221">
    <property type="term" value="C:Rpd3S complex"/>
    <property type="evidence" value="ECO:0007669"/>
    <property type="project" value="TreeGrafter"/>
</dbReference>
<dbReference type="EMBL" id="JACETU010000001">
    <property type="protein sequence ID" value="KAF7440913.1"/>
    <property type="molecule type" value="Genomic_DNA"/>
</dbReference>
<dbReference type="OrthoDB" id="5876363at2759"/>
<feature type="compositionally biased region" description="Basic and acidic residues" evidence="5">
    <location>
        <begin position="653"/>
        <end position="666"/>
    </location>
</feature>
<feature type="domain" description="PHD-type" evidence="6">
    <location>
        <begin position="209"/>
        <end position="258"/>
    </location>
</feature>
<evidence type="ECO:0000259" key="6">
    <source>
        <dbReference type="PROSITE" id="PS50016"/>
    </source>
</evidence>
<feature type="compositionally biased region" description="Low complexity" evidence="5">
    <location>
        <begin position="826"/>
        <end position="850"/>
    </location>
</feature>
<dbReference type="Proteomes" id="UP000623687">
    <property type="component" value="Unassembled WGS sequence"/>
</dbReference>
<evidence type="ECO:0000313" key="7">
    <source>
        <dbReference type="EMBL" id="KAF7440913.1"/>
    </source>
</evidence>
<feature type="region of interest" description="Disordered" evidence="5">
    <location>
        <begin position="139"/>
        <end position="202"/>
    </location>
</feature>
<evidence type="ECO:0000256" key="5">
    <source>
        <dbReference type="SAM" id="MobiDB-lite"/>
    </source>
</evidence>
<dbReference type="GO" id="GO:0006357">
    <property type="term" value="P:regulation of transcription by RNA polymerase II"/>
    <property type="evidence" value="ECO:0007669"/>
    <property type="project" value="TreeGrafter"/>
</dbReference>
<evidence type="ECO:0000256" key="1">
    <source>
        <dbReference type="ARBA" id="ARBA00022723"/>
    </source>
</evidence>
<proteinExistence type="predicted"/>
<dbReference type="Gene3D" id="3.30.40.10">
    <property type="entry name" value="Zinc/RING finger domain, C3HC4 (zinc finger)"/>
    <property type="match status" value="2"/>
</dbReference>
<protein>
    <recommendedName>
        <fullName evidence="6">PHD-type domain-containing protein</fullName>
    </recommendedName>
</protein>
<dbReference type="InterPro" id="IPR019786">
    <property type="entry name" value="Zinc_finger_PHD-type_CS"/>
</dbReference>
<feature type="compositionally biased region" description="Basic and acidic residues" evidence="5">
    <location>
        <begin position="806"/>
        <end position="817"/>
    </location>
</feature>
<feature type="region of interest" description="Disordered" evidence="5">
    <location>
        <begin position="734"/>
        <end position="879"/>
    </location>
</feature>
<feature type="compositionally biased region" description="Polar residues" evidence="5">
    <location>
        <begin position="618"/>
        <end position="633"/>
    </location>
</feature>
<feature type="region of interest" description="Disordered" evidence="5">
    <location>
        <begin position="551"/>
        <end position="694"/>
    </location>
</feature>
<evidence type="ECO:0000256" key="4">
    <source>
        <dbReference type="PROSITE-ProRule" id="PRU00146"/>
    </source>
</evidence>
<evidence type="ECO:0000313" key="8">
    <source>
        <dbReference type="Proteomes" id="UP000623687"/>
    </source>
</evidence>
<dbReference type="VEuPathDB" id="FungiDB:PC9H_001262"/>
<organism evidence="7 8">
    <name type="scientific">Pleurotus ostreatus</name>
    <name type="common">Oyster mushroom</name>
    <name type="synonym">White-rot fungus</name>
    <dbReference type="NCBI Taxonomy" id="5322"/>
    <lineage>
        <taxon>Eukaryota</taxon>
        <taxon>Fungi</taxon>
        <taxon>Dikarya</taxon>
        <taxon>Basidiomycota</taxon>
        <taxon>Agaricomycotina</taxon>
        <taxon>Agaricomycetes</taxon>
        <taxon>Agaricomycetidae</taxon>
        <taxon>Agaricales</taxon>
        <taxon>Pleurotineae</taxon>
        <taxon>Pleurotaceae</taxon>
        <taxon>Pleurotus</taxon>
    </lineage>
</organism>
<dbReference type="CDD" id="cd15534">
    <property type="entry name" value="PHD2_PHF12_Rco1"/>
    <property type="match status" value="1"/>
</dbReference>
<keyword evidence="8" id="KW-1185">Reference proteome</keyword>
<feature type="compositionally biased region" description="Polar residues" evidence="5">
    <location>
        <begin position="859"/>
        <end position="879"/>
    </location>
</feature>
<dbReference type="PANTHER" id="PTHR47636:SF1">
    <property type="entry name" value="TRANSCRIPTIONAL REGULATORY PROTEIN RCO1"/>
    <property type="match status" value="1"/>
</dbReference>
<dbReference type="AlphaFoldDB" id="A0A8H7A3G1"/>
<dbReference type="InterPro" id="IPR052819">
    <property type="entry name" value="Chromatin_regulatory_protein"/>
</dbReference>
<dbReference type="PANTHER" id="PTHR47636">
    <property type="entry name" value="TRANSCRIPTIONAL REGULATORY PROTEIN RCO1"/>
    <property type="match status" value="1"/>
</dbReference>
<dbReference type="GO" id="GO:0008270">
    <property type="term" value="F:zinc ion binding"/>
    <property type="evidence" value="ECO:0007669"/>
    <property type="project" value="UniProtKB-KW"/>
</dbReference>
<evidence type="ECO:0000256" key="2">
    <source>
        <dbReference type="ARBA" id="ARBA00022771"/>
    </source>
</evidence>
<keyword evidence="3" id="KW-0862">Zinc</keyword>
<dbReference type="RefSeq" id="XP_036636757.1">
    <property type="nucleotide sequence ID" value="XM_036770912.1"/>
</dbReference>
<feature type="compositionally biased region" description="Basic and acidic residues" evidence="5">
    <location>
        <begin position="752"/>
        <end position="766"/>
    </location>
</feature>
<accession>A0A8H7A3G1</accession>
<dbReference type="SMART" id="SM00249">
    <property type="entry name" value="PHD"/>
    <property type="match status" value="2"/>
</dbReference>
<feature type="region of interest" description="Disordered" evidence="5">
    <location>
        <begin position="1"/>
        <end position="26"/>
    </location>
</feature>
<dbReference type="SUPFAM" id="SSF57903">
    <property type="entry name" value="FYVE/PHD zinc finger"/>
    <property type="match status" value="2"/>
</dbReference>
<feature type="region of interest" description="Disordered" evidence="5">
    <location>
        <begin position="79"/>
        <end position="110"/>
    </location>
</feature>
<keyword evidence="1" id="KW-0479">Metal-binding</keyword>
<gene>
    <name evidence="7" type="ORF">PC9H_001262</name>
</gene>
<dbReference type="InterPro" id="IPR011011">
    <property type="entry name" value="Znf_FYVE_PHD"/>
</dbReference>
<dbReference type="GeneID" id="59371103"/>
<reference evidence="7" key="1">
    <citation type="submission" date="2019-07" db="EMBL/GenBank/DDBJ databases">
        <authorList>
            <person name="Palmer J.M."/>
        </authorList>
    </citation>
    <scope>NUCLEOTIDE SEQUENCE</scope>
    <source>
        <strain evidence="7">PC9</strain>
    </source>
</reference>